<dbReference type="InterPro" id="IPR013783">
    <property type="entry name" value="Ig-like_fold"/>
</dbReference>
<dbReference type="InterPro" id="IPR026444">
    <property type="entry name" value="Secre_tail"/>
</dbReference>
<dbReference type="EMBL" id="JAUQSY010000008">
    <property type="protein sequence ID" value="MDO7875871.1"/>
    <property type="molecule type" value="Genomic_DNA"/>
</dbReference>
<feature type="non-terminal residue" evidence="3">
    <location>
        <position position="1"/>
    </location>
</feature>
<dbReference type="Pfam" id="PF18962">
    <property type="entry name" value="Por_Secre_tail"/>
    <property type="match status" value="1"/>
</dbReference>
<keyword evidence="4" id="KW-1185">Reference proteome</keyword>
<dbReference type="Gene3D" id="2.60.40.10">
    <property type="entry name" value="Immunoglobulins"/>
    <property type="match status" value="1"/>
</dbReference>
<dbReference type="InterPro" id="IPR003961">
    <property type="entry name" value="FN3_dom"/>
</dbReference>
<feature type="domain" description="Fibronectin type-III" evidence="2">
    <location>
        <begin position="105"/>
        <end position="204"/>
    </location>
</feature>
<organism evidence="3 4">
    <name type="scientific">Hymenobacter aranciens</name>
    <dbReference type="NCBI Taxonomy" id="3063996"/>
    <lineage>
        <taxon>Bacteria</taxon>
        <taxon>Pseudomonadati</taxon>
        <taxon>Bacteroidota</taxon>
        <taxon>Cytophagia</taxon>
        <taxon>Cytophagales</taxon>
        <taxon>Hymenobacteraceae</taxon>
        <taxon>Hymenobacter</taxon>
    </lineage>
</organism>
<protein>
    <submittedName>
        <fullName evidence="3">T9SS type A sorting domain-containing protein</fullName>
    </submittedName>
</protein>
<accession>A0ABT9BC82</accession>
<comment type="caution">
    <text evidence="3">The sequence shown here is derived from an EMBL/GenBank/DDBJ whole genome shotgun (WGS) entry which is preliminary data.</text>
</comment>
<evidence type="ECO:0000256" key="1">
    <source>
        <dbReference type="ARBA" id="ARBA00022737"/>
    </source>
</evidence>
<gene>
    <name evidence="3" type="ORF">Q5H93_14100</name>
</gene>
<feature type="domain" description="Fibronectin type-III" evidence="2">
    <location>
        <begin position="208"/>
        <end position="306"/>
    </location>
</feature>
<dbReference type="SUPFAM" id="SSF81296">
    <property type="entry name" value="E set domains"/>
    <property type="match status" value="1"/>
</dbReference>
<dbReference type="RefSeq" id="WP_305007196.1">
    <property type="nucleotide sequence ID" value="NZ_JAUQSY010000008.1"/>
</dbReference>
<evidence type="ECO:0000313" key="3">
    <source>
        <dbReference type="EMBL" id="MDO7875871.1"/>
    </source>
</evidence>
<name>A0ABT9BC82_9BACT</name>
<dbReference type="InterPro" id="IPR036116">
    <property type="entry name" value="FN3_sf"/>
</dbReference>
<proteinExistence type="predicted"/>
<dbReference type="InterPro" id="IPR014756">
    <property type="entry name" value="Ig_E-set"/>
</dbReference>
<dbReference type="CDD" id="cd00603">
    <property type="entry name" value="IPT_PCSR"/>
    <property type="match status" value="1"/>
</dbReference>
<evidence type="ECO:0000313" key="4">
    <source>
        <dbReference type="Proteomes" id="UP001176429"/>
    </source>
</evidence>
<dbReference type="SMART" id="SM00060">
    <property type="entry name" value="FN3"/>
    <property type="match status" value="4"/>
</dbReference>
<dbReference type="PROSITE" id="PS50853">
    <property type="entry name" value="FN3"/>
    <property type="match status" value="2"/>
</dbReference>
<keyword evidence="1" id="KW-0677">Repeat</keyword>
<sequence>GYPGGAGGRGRIVLIPIVAPTLTSLSPTSGLVGTIVTLTGTDFTNASTVSFGGTAATVTYISSTTLRAPVPNSLGAGVVSVTVTTIGGTTNGVNFTVTTAPVATAPTVTTTAPASVTTTGATLGGNVTADGGATITERGVVYVAGTGTPTTGDTKLTATGTTGSYTMSATGLTASTQYTVRAYAINSVGTSYGAAQTFTTTAAPAAVAPTVTTATPASITASSATLGGTVTSEGSTAVTERGVVYVQGTGTPTTSNTKLVQPGDPGTYTLAATGLTASTQYTVRAYAINSVGTSYGAAQTFTTLAAATAATVTTTAPASITTTGATLGGNVTADGGATVTERGVVYVAGTGTPTTSNTKVQIGTGTGSFSQAVTGLAASTQYTVRAYAINSVGTSYGRSQTFTTPVATSAPTVTTTAPASITSSGAILGGNVTSDGNATITERGVVYVAGTGTPTTSDTRLTATGTTGSYTTSATSLAASTQYTVRAYAINSVGTSYGAAQTFTTTAAAAPDLTISTGSSASPTAIPAGTYNSITVVSPGYAQFTGAVVVNSSVTVQSGGSLMTNCQGLTGAGSFTLAAGATLGICDAAGITASGSTGAVRVTGTRSFSTDASYVYNGTTVQGTGLGLPARVRNLTTTNNNRVDLTASTSVAQVLTVAGSGNLDLDGPTLTLLSDASGTALVVNSGTGSVTGNGGIVQRYLDPSRNPGLGYRHYASPVSGNRLSDLGTAGFTPTFNPAYNTSATPGLVTPFPTVFSYDQDRLATASNNLSAFSKGWFSPVATDAMTTGMGYTVNIAASEKVDFQGFLNNGPYSRTLARTSGATAADGGWHLVGNPYPAPLDWSTVQPADRTGLDASMYVYESDSQYGGQYRSYVNNVGGNPLVASSQGFFVRVSSGQTSGTLTFRNSQRRTSYADQVAVRRGAADLRPQLQLALAGNGLTDALHVYAQAGATAGLDSQFDAAKLSNPTGLNLAALAATGEQLAIDGRPAFAAATSIPLFVGVPAAGNYTLTAASFANLTGTRVELVDNLTNTRTALTAGTSYAFTMTGYTAPGRFWLNLTPAAAPLATAAQSLEAQVLAYPNPAHGQLTVLRPAAKAASATLLNSLGQTIRTLALPTAETTVDLRGLAAGVYTLRLMLDGQPVAKRVVID</sequence>
<dbReference type="Proteomes" id="UP001176429">
    <property type="component" value="Unassembled WGS sequence"/>
</dbReference>
<dbReference type="NCBIfam" id="TIGR04183">
    <property type="entry name" value="Por_Secre_tail"/>
    <property type="match status" value="1"/>
</dbReference>
<evidence type="ECO:0000259" key="2">
    <source>
        <dbReference type="PROSITE" id="PS50853"/>
    </source>
</evidence>
<dbReference type="PANTHER" id="PTHR13817:SF73">
    <property type="entry name" value="FIBRONECTIN TYPE-III DOMAIN-CONTAINING PROTEIN"/>
    <property type="match status" value="1"/>
</dbReference>
<dbReference type="InterPro" id="IPR050964">
    <property type="entry name" value="Striated_Muscle_Regulatory"/>
</dbReference>
<dbReference type="SUPFAM" id="SSF49265">
    <property type="entry name" value="Fibronectin type III"/>
    <property type="match status" value="1"/>
</dbReference>
<dbReference type="PANTHER" id="PTHR13817">
    <property type="entry name" value="TITIN"/>
    <property type="match status" value="1"/>
</dbReference>
<reference evidence="3" key="1">
    <citation type="submission" date="2023-07" db="EMBL/GenBank/DDBJ databases">
        <authorList>
            <person name="Kim M.K."/>
        </authorList>
    </citation>
    <scope>NUCLEOTIDE SEQUENCE</scope>
    <source>
        <strain evidence="3">ASUV-10-1</strain>
    </source>
</reference>